<dbReference type="Proteomes" id="UP000199595">
    <property type="component" value="Unassembled WGS sequence"/>
</dbReference>
<evidence type="ECO:0000313" key="2">
    <source>
        <dbReference type="EMBL" id="SDX08557.1"/>
    </source>
</evidence>
<dbReference type="EMBL" id="FNNJ01000003">
    <property type="protein sequence ID" value="SDX08557.1"/>
    <property type="molecule type" value="Genomic_DNA"/>
</dbReference>
<dbReference type="STRING" id="762486.SAMN05444411_10358"/>
<evidence type="ECO:0000313" key="3">
    <source>
        <dbReference type="Proteomes" id="UP000199595"/>
    </source>
</evidence>
<reference evidence="2 3" key="1">
    <citation type="submission" date="2016-10" db="EMBL/GenBank/DDBJ databases">
        <authorList>
            <person name="de Groot N.N."/>
        </authorList>
    </citation>
    <scope>NUCLEOTIDE SEQUENCE [LARGE SCALE GENOMIC DNA]</scope>
    <source>
        <strain evidence="2 3">DSM 24956</strain>
    </source>
</reference>
<dbReference type="Gene3D" id="2.160.20.120">
    <property type="match status" value="1"/>
</dbReference>
<dbReference type="RefSeq" id="WP_090122106.1">
    <property type="nucleotide sequence ID" value="NZ_FNNJ01000003.1"/>
</dbReference>
<protein>
    <submittedName>
        <fullName evidence="2">Putative auto-transporter adhesin, head GIN domain</fullName>
    </submittedName>
</protein>
<feature type="domain" description="Putative auto-transporter adhesin head GIN" evidence="1">
    <location>
        <begin position="40"/>
        <end position="169"/>
    </location>
</feature>
<organism evidence="2 3">
    <name type="scientific">Lutibacter oricola</name>
    <dbReference type="NCBI Taxonomy" id="762486"/>
    <lineage>
        <taxon>Bacteria</taxon>
        <taxon>Pseudomonadati</taxon>
        <taxon>Bacteroidota</taxon>
        <taxon>Flavobacteriia</taxon>
        <taxon>Flavobacteriales</taxon>
        <taxon>Flavobacteriaceae</taxon>
        <taxon>Lutibacter</taxon>
    </lineage>
</organism>
<dbReference type="InterPro" id="IPR021255">
    <property type="entry name" value="DUF2807"/>
</dbReference>
<accession>A0A1H2YU31</accession>
<dbReference type="Pfam" id="PF10988">
    <property type="entry name" value="DUF2807"/>
    <property type="match status" value="1"/>
</dbReference>
<keyword evidence="3" id="KW-1185">Reference proteome</keyword>
<gene>
    <name evidence="2" type="ORF">SAMN05444411_10358</name>
</gene>
<proteinExistence type="predicted"/>
<evidence type="ECO:0000259" key="1">
    <source>
        <dbReference type="Pfam" id="PF10988"/>
    </source>
</evidence>
<dbReference type="OrthoDB" id="1419485at2"/>
<sequence>MKNSYLIALFFTIFVIGTSFSQDKLKGNREITTEEREIAEFDKIEVIDNVEVELLYNENQDLKVKADSNLLNAIITEVNDGILTIKTSTKITRKKELKIIIQVNNYLTEINAYNNAKIKTTNVLNIDSLTVNAFDNADFSLKLNAKIVTVNAKKNSDLNLEILTNDLFVNTIQNSAIKGNVNSQNTFISLTEKSDISFKGNSENLELKAIGNGHFIGKEFSIKNAIVNTENNADAFINASETIDISTINTSEVYIYSNPKITITNFLDKASIHKREL</sequence>
<name>A0A1H2YU31_9FLAO</name>
<dbReference type="AlphaFoldDB" id="A0A1H2YU31"/>